<dbReference type="EMBL" id="KY684084">
    <property type="protein sequence ID" value="ARF09102.1"/>
    <property type="molecule type" value="Genomic_DNA"/>
</dbReference>
<gene>
    <name evidence="1" type="ORF">Catovirus_2_51</name>
</gene>
<organism evidence="1">
    <name type="scientific">Catovirus CTV1</name>
    <dbReference type="NCBI Taxonomy" id="1977631"/>
    <lineage>
        <taxon>Viruses</taxon>
        <taxon>Varidnaviria</taxon>
        <taxon>Bamfordvirae</taxon>
        <taxon>Nucleocytoviricota</taxon>
        <taxon>Megaviricetes</taxon>
        <taxon>Imitervirales</taxon>
        <taxon>Mimiviridae</taxon>
        <taxon>Klosneuvirinae</taxon>
        <taxon>Catovirus</taxon>
    </lineage>
</organism>
<reference evidence="1" key="1">
    <citation type="journal article" date="2017" name="Science">
        <title>Giant viruses with an expanded complement of translation system components.</title>
        <authorList>
            <person name="Schulz F."/>
            <person name="Yutin N."/>
            <person name="Ivanova N.N."/>
            <person name="Ortega D.R."/>
            <person name="Lee T.K."/>
            <person name="Vierheilig J."/>
            <person name="Daims H."/>
            <person name="Horn M."/>
            <person name="Wagner M."/>
            <person name="Jensen G.J."/>
            <person name="Kyrpides N.C."/>
            <person name="Koonin E.V."/>
            <person name="Woyke T."/>
        </authorList>
    </citation>
    <scope>NUCLEOTIDE SEQUENCE</scope>
    <source>
        <strain evidence="1">CTV1</strain>
    </source>
</reference>
<sequence length="284" mass="33645">MEIENFVEQELIKRNIVFKRNINIKRNRRNLVEFDFIIPGAVIEVKTSYFDDNYYDRMKQLTEQIKRQQSFIPHDYKIYLYIHNLAESDGLKKLKSDRIRIISKDTLDLIETKEIPVLIKSINGLKTIASVQSNLNELKKYKVIHTFRKNYDKMIVLANSYELVRLNNFDYRFCDDNMPHSYLLISDGKEHNIQFEEQNLFTIFFKQIKYFDITNKYPVRIVPNVTDSCLECNGIFTLNSLQHKVCFKCNNIKLSAVLGKGNDNVKKIKKMKNSLQKNNSTIYI</sequence>
<proteinExistence type="predicted"/>
<name>A0A1V0SBM2_9VIRU</name>
<protein>
    <submittedName>
        <fullName evidence="1">Uncharacterized protein</fullName>
    </submittedName>
</protein>
<accession>A0A1V0SBM2</accession>
<evidence type="ECO:0000313" key="1">
    <source>
        <dbReference type="EMBL" id="ARF09102.1"/>
    </source>
</evidence>